<sequence length="88" mass="10065">MTTRTIRIETPSREVLDANVLCSFAIPRISQNFVVYSIQEDTQDGYSRVYIAALRKHGQRYSLGGLDSELDWQAAIQAFRQIVRDTTL</sequence>
<accession>A0A1G8DLA0</accession>
<evidence type="ECO:0000313" key="2">
    <source>
        <dbReference type="Proteomes" id="UP000199636"/>
    </source>
</evidence>
<dbReference type="Proteomes" id="UP000199636">
    <property type="component" value="Unassembled WGS sequence"/>
</dbReference>
<dbReference type="AlphaFoldDB" id="A0A1G8DLA0"/>
<dbReference type="STRING" id="428992.SAMN05216272_10230"/>
<gene>
    <name evidence="1" type="ORF">SAMN05216272_10230</name>
</gene>
<name>A0A1G8DLA0_9PSED</name>
<dbReference type="EMBL" id="FNDS01000002">
    <property type="protein sequence ID" value="SDH58456.1"/>
    <property type="molecule type" value="Genomic_DNA"/>
</dbReference>
<protein>
    <submittedName>
        <fullName evidence="1">Uncharacterized protein</fullName>
    </submittedName>
</protein>
<reference evidence="2" key="1">
    <citation type="submission" date="2016-10" db="EMBL/GenBank/DDBJ databases">
        <authorList>
            <person name="Varghese N."/>
            <person name="Submissions S."/>
        </authorList>
    </citation>
    <scope>NUCLEOTIDE SEQUENCE [LARGE SCALE GENOMIC DNA]</scope>
    <source>
        <strain evidence="2">CCM 7469</strain>
    </source>
</reference>
<proteinExistence type="predicted"/>
<organism evidence="1 2">
    <name type="scientific">Pseudomonas panipatensis</name>
    <dbReference type="NCBI Taxonomy" id="428992"/>
    <lineage>
        <taxon>Bacteria</taxon>
        <taxon>Pseudomonadati</taxon>
        <taxon>Pseudomonadota</taxon>
        <taxon>Gammaproteobacteria</taxon>
        <taxon>Pseudomonadales</taxon>
        <taxon>Pseudomonadaceae</taxon>
        <taxon>Pseudomonas</taxon>
    </lineage>
</organism>
<keyword evidence="2" id="KW-1185">Reference proteome</keyword>
<dbReference type="OrthoDB" id="6892850at2"/>
<dbReference type="RefSeq" id="WP_139199034.1">
    <property type="nucleotide sequence ID" value="NZ_FNDS01000002.1"/>
</dbReference>
<evidence type="ECO:0000313" key="1">
    <source>
        <dbReference type="EMBL" id="SDH58456.1"/>
    </source>
</evidence>